<feature type="domain" description="Expansin-like CBD" evidence="5">
    <location>
        <begin position="172"/>
        <end position="255"/>
    </location>
</feature>
<dbReference type="InterPro" id="IPR036908">
    <property type="entry name" value="RlpA-like_sf"/>
</dbReference>
<organism evidence="6 7">
    <name type="scientific">Musa troglodytarum</name>
    <name type="common">fe'i banana</name>
    <dbReference type="NCBI Taxonomy" id="320322"/>
    <lineage>
        <taxon>Eukaryota</taxon>
        <taxon>Viridiplantae</taxon>
        <taxon>Streptophyta</taxon>
        <taxon>Embryophyta</taxon>
        <taxon>Tracheophyta</taxon>
        <taxon>Spermatophyta</taxon>
        <taxon>Magnoliopsida</taxon>
        <taxon>Liliopsida</taxon>
        <taxon>Zingiberales</taxon>
        <taxon>Musaceae</taxon>
        <taxon>Musa</taxon>
    </lineage>
</organism>
<dbReference type="SUPFAM" id="SSF50685">
    <property type="entry name" value="Barwin-like endoglucanases"/>
    <property type="match status" value="1"/>
</dbReference>
<accession>A0A9E7EQD7</accession>
<gene>
    <name evidence="6" type="ORF">MUK42_03536</name>
</gene>
<feature type="signal peptide" evidence="3">
    <location>
        <begin position="1"/>
        <end position="22"/>
    </location>
</feature>
<dbReference type="InterPro" id="IPR036749">
    <property type="entry name" value="Expansin_CBD_sf"/>
</dbReference>
<dbReference type="GO" id="GO:0005576">
    <property type="term" value="C:extracellular region"/>
    <property type="evidence" value="ECO:0007669"/>
    <property type="project" value="UniProtKB-SubCell"/>
</dbReference>
<dbReference type="PANTHER" id="PTHR31692">
    <property type="entry name" value="EXPANSIN-B3"/>
    <property type="match status" value="1"/>
</dbReference>
<keyword evidence="7" id="KW-1185">Reference proteome</keyword>
<dbReference type="OrthoDB" id="5823761at2759"/>
<dbReference type="PANTHER" id="PTHR31692:SF92">
    <property type="entry name" value="EXPANSIN-LIKE B1"/>
    <property type="match status" value="1"/>
</dbReference>
<dbReference type="EMBL" id="CP097503">
    <property type="protein sequence ID" value="URD80902.1"/>
    <property type="molecule type" value="Genomic_DNA"/>
</dbReference>
<dbReference type="InterPro" id="IPR007112">
    <property type="entry name" value="Expansin/allergen_DPBB_dom"/>
</dbReference>
<evidence type="ECO:0000256" key="3">
    <source>
        <dbReference type="SAM" id="SignalP"/>
    </source>
</evidence>
<evidence type="ECO:0000313" key="6">
    <source>
        <dbReference type="EMBL" id="URD80902.1"/>
    </source>
</evidence>
<dbReference type="PROSITE" id="PS50842">
    <property type="entry name" value="EXPANSIN_EG45"/>
    <property type="match status" value="1"/>
</dbReference>
<dbReference type="SUPFAM" id="SSF49590">
    <property type="entry name" value="PHL pollen allergen"/>
    <property type="match status" value="1"/>
</dbReference>
<evidence type="ECO:0000313" key="7">
    <source>
        <dbReference type="Proteomes" id="UP001055439"/>
    </source>
</evidence>
<name>A0A9E7EQD7_9LILI</name>
<evidence type="ECO:0000259" key="4">
    <source>
        <dbReference type="PROSITE" id="PS50842"/>
    </source>
</evidence>
<dbReference type="InterPro" id="IPR009009">
    <property type="entry name" value="RlpA-like_DPBB"/>
</dbReference>
<dbReference type="PROSITE" id="PS50843">
    <property type="entry name" value="EXPANSIN_CBD"/>
    <property type="match status" value="1"/>
</dbReference>
<feature type="chain" id="PRO_5039067744" description="Expansin-like B1" evidence="3">
    <location>
        <begin position="23"/>
        <end position="261"/>
    </location>
</feature>
<dbReference type="AlphaFoldDB" id="A0A9E7EQD7"/>
<comment type="subcellular location">
    <subcellularLocation>
        <location evidence="1">Secreted</location>
    </subcellularLocation>
</comment>
<proteinExistence type="predicted"/>
<evidence type="ECO:0000256" key="1">
    <source>
        <dbReference type="ARBA" id="ARBA00004613"/>
    </source>
</evidence>
<dbReference type="Pfam" id="PF01357">
    <property type="entry name" value="Expansin_C"/>
    <property type="match status" value="1"/>
</dbReference>
<dbReference type="InterPro" id="IPR007117">
    <property type="entry name" value="Expansin_CBD"/>
</dbReference>
<dbReference type="Gene3D" id="2.40.40.10">
    <property type="entry name" value="RlpA-like domain"/>
    <property type="match status" value="1"/>
</dbReference>
<keyword evidence="2" id="KW-0964">Secreted</keyword>
<dbReference type="Gene3D" id="2.60.40.760">
    <property type="entry name" value="Expansin, cellulose-binding-like domain"/>
    <property type="match status" value="1"/>
</dbReference>
<evidence type="ECO:0008006" key="8">
    <source>
        <dbReference type="Google" id="ProtNLM"/>
    </source>
</evidence>
<evidence type="ECO:0000259" key="5">
    <source>
        <dbReference type="PROSITE" id="PS50843"/>
    </source>
</evidence>
<protein>
    <recommendedName>
        <fullName evidence="8">Expansin-like B1</fullName>
    </recommendedName>
</protein>
<evidence type="ECO:0000256" key="2">
    <source>
        <dbReference type="ARBA" id="ARBA00022525"/>
    </source>
</evidence>
<dbReference type="Proteomes" id="UP001055439">
    <property type="component" value="Chromosome 10"/>
</dbReference>
<sequence>MTPSAEQLLLFSLLILASPATAATCSSCFSRSRAVHYPNSDRRGTETGACEYGAFGATLYGGDVSAASKLYRNGVGCGACYLVRCTIGGYCSRDGVVVVITDHGASDSADFILSQHAFAKLGRSASAGAALLALGVVDVQYRRPAMGVSRVPCSYPKKNITFKMDHSSDFPYYFAFQIWYQQGDRDIVAVQLCETESLTCKLVDRSHGAVWAVALPPRGPLSARMLLSGDDGDVTWLVPPKDVPADWRAGAMYDSGIQVYS</sequence>
<dbReference type="Pfam" id="PF03330">
    <property type="entry name" value="DPBB_1"/>
    <property type="match status" value="1"/>
</dbReference>
<feature type="domain" description="Expansin-like EG45" evidence="4">
    <location>
        <begin position="47"/>
        <end position="143"/>
    </location>
</feature>
<keyword evidence="3" id="KW-0732">Signal</keyword>
<reference evidence="6" key="1">
    <citation type="submission" date="2022-05" db="EMBL/GenBank/DDBJ databases">
        <title>The Musa troglodytarum L. genome provides insights into the mechanism of non-climacteric behaviour and enrichment of carotenoids.</title>
        <authorList>
            <person name="Wang J."/>
        </authorList>
    </citation>
    <scope>NUCLEOTIDE SEQUENCE</scope>
    <source>
        <tissue evidence="6">Leaf</tissue>
    </source>
</reference>